<comment type="caution">
    <text evidence="1">The sequence shown here is derived from an EMBL/GenBank/DDBJ whole genome shotgun (WGS) entry which is preliminary data.</text>
</comment>
<feature type="non-terminal residue" evidence="1">
    <location>
        <position position="77"/>
    </location>
</feature>
<sequence>MTTSPTIEQLHYHSDATYYYIDGRRYLDNSSYSLPNDDEEIDRLQMQHYIARYILQSNFCAPVNNILKSGAKVLDVG</sequence>
<evidence type="ECO:0000313" key="2">
    <source>
        <dbReference type="Proteomes" id="UP000789860"/>
    </source>
</evidence>
<keyword evidence="2" id="KW-1185">Reference proteome</keyword>
<organism evidence="1 2">
    <name type="scientific">Scutellospora calospora</name>
    <dbReference type="NCBI Taxonomy" id="85575"/>
    <lineage>
        <taxon>Eukaryota</taxon>
        <taxon>Fungi</taxon>
        <taxon>Fungi incertae sedis</taxon>
        <taxon>Mucoromycota</taxon>
        <taxon>Glomeromycotina</taxon>
        <taxon>Glomeromycetes</taxon>
        <taxon>Diversisporales</taxon>
        <taxon>Gigasporaceae</taxon>
        <taxon>Scutellospora</taxon>
    </lineage>
</organism>
<accession>A0ACA9L407</accession>
<dbReference type="Proteomes" id="UP000789860">
    <property type="component" value="Unassembled WGS sequence"/>
</dbReference>
<dbReference type="EMBL" id="CAJVPM010003797">
    <property type="protein sequence ID" value="CAG8506018.1"/>
    <property type="molecule type" value="Genomic_DNA"/>
</dbReference>
<reference evidence="1" key="1">
    <citation type="submission" date="2021-06" db="EMBL/GenBank/DDBJ databases">
        <authorList>
            <person name="Kallberg Y."/>
            <person name="Tangrot J."/>
            <person name="Rosling A."/>
        </authorList>
    </citation>
    <scope>NUCLEOTIDE SEQUENCE</scope>
    <source>
        <strain evidence="1">AU212A</strain>
    </source>
</reference>
<protein>
    <submittedName>
        <fullName evidence="1">8051_t:CDS:1</fullName>
    </submittedName>
</protein>
<proteinExistence type="predicted"/>
<evidence type="ECO:0000313" key="1">
    <source>
        <dbReference type="EMBL" id="CAG8506018.1"/>
    </source>
</evidence>
<gene>
    <name evidence="1" type="ORF">SCALOS_LOCUS3453</name>
</gene>
<name>A0ACA9L407_9GLOM</name>